<reference evidence="1" key="1">
    <citation type="submission" date="2021-06" db="EMBL/GenBank/DDBJ databases">
        <authorList>
            <person name="Kallberg Y."/>
            <person name="Tangrot J."/>
            <person name="Rosling A."/>
        </authorList>
    </citation>
    <scope>NUCLEOTIDE SEQUENCE</scope>
    <source>
        <strain evidence="1">MA461A</strain>
    </source>
</reference>
<keyword evidence="2" id="KW-1185">Reference proteome</keyword>
<gene>
    <name evidence="1" type="ORF">RPERSI_LOCUS7468</name>
</gene>
<name>A0ACA9N921_9GLOM</name>
<sequence>MQYITQPIVGISSGYIGGFQVAENTYRIRITRNIKEIIRNNFQNDLGLVPNLVKLPYITSTRESVPITNSSAIQNSLIELNFEPQSFIVQVQTDKRLKTVLNSLGLLGGAFGLAISLLVLLFGNNTINPWGFVQRHNKAMQTNLITFSELIPNNSDNEMSIQELRQKLNLLQLLLGDYLVDAEYLEKIQQLEMKSSKE</sequence>
<proteinExistence type="predicted"/>
<evidence type="ECO:0000313" key="1">
    <source>
        <dbReference type="EMBL" id="CAG8640687.1"/>
    </source>
</evidence>
<dbReference type="EMBL" id="CAJVQC010012663">
    <property type="protein sequence ID" value="CAG8640687.1"/>
    <property type="molecule type" value="Genomic_DNA"/>
</dbReference>
<accession>A0ACA9N921</accession>
<dbReference type="Proteomes" id="UP000789920">
    <property type="component" value="Unassembled WGS sequence"/>
</dbReference>
<comment type="caution">
    <text evidence="1">The sequence shown here is derived from an EMBL/GenBank/DDBJ whole genome shotgun (WGS) entry which is preliminary data.</text>
</comment>
<protein>
    <submittedName>
        <fullName evidence="1">19878_t:CDS:1</fullName>
    </submittedName>
</protein>
<organism evidence="1 2">
    <name type="scientific">Racocetra persica</name>
    <dbReference type="NCBI Taxonomy" id="160502"/>
    <lineage>
        <taxon>Eukaryota</taxon>
        <taxon>Fungi</taxon>
        <taxon>Fungi incertae sedis</taxon>
        <taxon>Mucoromycota</taxon>
        <taxon>Glomeromycotina</taxon>
        <taxon>Glomeromycetes</taxon>
        <taxon>Diversisporales</taxon>
        <taxon>Gigasporaceae</taxon>
        <taxon>Racocetra</taxon>
    </lineage>
</organism>
<feature type="non-terminal residue" evidence="1">
    <location>
        <position position="198"/>
    </location>
</feature>
<evidence type="ECO:0000313" key="2">
    <source>
        <dbReference type="Proteomes" id="UP000789920"/>
    </source>
</evidence>